<comment type="caution">
    <text evidence="6">The sequence shown here is derived from an EMBL/GenBank/DDBJ whole genome shotgun (WGS) entry which is preliminary data.</text>
</comment>
<dbReference type="OrthoDB" id="11140at2"/>
<feature type="transmembrane region" description="Helical" evidence="5">
    <location>
        <begin position="70"/>
        <end position="87"/>
    </location>
</feature>
<feature type="transmembrane region" description="Helical" evidence="5">
    <location>
        <begin position="192"/>
        <end position="217"/>
    </location>
</feature>
<feature type="transmembrane region" description="Helical" evidence="5">
    <location>
        <begin position="93"/>
        <end position="113"/>
    </location>
</feature>
<dbReference type="Gene3D" id="1.20.1250.20">
    <property type="entry name" value="MFS general substrate transporter like domains"/>
    <property type="match status" value="2"/>
</dbReference>
<organism evidence="6 7">
    <name type="scientific">Hydrogenivirga caldilitoris</name>
    <dbReference type="NCBI Taxonomy" id="246264"/>
    <lineage>
        <taxon>Bacteria</taxon>
        <taxon>Pseudomonadati</taxon>
        <taxon>Aquificota</taxon>
        <taxon>Aquificia</taxon>
        <taxon>Aquificales</taxon>
        <taxon>Aquificaceae</taxon>
        <taxon>Hydrogenivirga</taxon>
    </lineage>
</organism>
<evidence type="ECO:0000256" key="2">
    <source>
        <dbReference type="ARBA" id="ARBA00022692"/>
    </source>
</evidence>
<feature type="transmembrane region" description="Helical" evidence="5">
    <location>
        <begin position="152"/>
        <end position="171"/>
    </location>
</feature>
<reference evidence="6 7" key="1">
    <citation type="submission" date="2018-10" db="EMBL/GenBank/DDBJ databases">
        <title>Genomic Encyclopedia of Archaeal and Bacterial Type Strains, Phase II (KMG-II): from individual species to whole genera.</title>
        <authorList>
            <person name="Goeker M."/>
        </authorList>
    </citation>
    <scope>NUCLEOTIDE SEQUENCE [LARGE SCALE GENOMIC DNA]</scope>
    <source>
        <strain evidence="6 7">DSM 16510</strain>
    </source>
</reference>
<dbReference type="InterPro" id="IPR050495">
    <property type="entry name" value="ATG22/LtaA_families"/>
</dbReference>
<feature type="transmembrane region" description="Helical" evidence="5">
    <location>
        <begin position="346"/>
        <end position="367"/>
    </location>
</feature>
<name>A0A497XS06_9AQUI</name>
<evidence type="ECO:0000313" key="7">
    <source>
        <dbReference type="Proteomes" id="UP000267841"/>
    </source>
</evidence>
<keyword evidence="7" id="KW-1185">Reference proteome</keyword>
<feature type="transmembrane region" description="Helical" evidence="5">
    <location>
        <begin position="229"/>
        <end position="247"/>
    </location>
</feature>
<evidence type="ECO:0000313" key="6">
    <source>
        <dbReference type="EMBL" id="RLJ71064.1"/>
    </source>
</evidence>
<keyword evidence="3 5" id="KW-1133">Transmembrane helix</keyword>
<dbReference type="AlphaFoldDB" id="A0A497XS06"/>
<evidence type="ECO:0000256" key="4">
    <source>
        <dbReference type="ARBA" id="ARBA00023136"/>
    </source>
</evidence>
<dbReference type="RefSeq" id="WP_121011841.1">
    <property type="nucleotide sequence ID" value="NZ_RCCJ01000001.1"/>
</dbReference>
<dbReference type="GO" id="GO:0022857">
    <property type="term" value="F:transmembrane transporter activity"/>
    <property type="evidence" value="ECO:0007669"/>
    <property type="project" value="InterPro"/>
</dbReference>
<feature type="transmembrane region" description="Helical" evidence="5">
    <location>
        <begin position="12"/>
        <end position="31"/>
    </location>
</feature>
<evidence type="ECO:0000256" key="1">
    <source>
        <dbReference type="ARBA" id="ARBA00004127"/>
    </source>
</evidence>
<dbReference type="Pfam" id="PF07690">
    <property type="entry name" value="MFS_1"/>
    <property type="match status" value="1"/>
</dbReference>
<dbReference type="InterPro" id="IPR011701">
    <property type="entry name" value="MFS"/>
</dbReference>
<sequence length="373" mass="41752">MIKKLSFGLFDTGETILGALVFSTFFPLYITQHISPSLYSFFYGFSFLLSFLLALYLGKEADRRALRKPFFTIFGILVVLLCISVGLSLPYPALALFFFLLMAVAHQQAFVFYNSLLLDFEYRGFTSGLGVALGYVGSALALIFLADKLKEPEVYFVVAGIFFVLLLPSVIRLENPHHRSEVSVKEVFRDRSFLLLILSILTVTEVANTLVAMMGVYLKEVYLLDRVEIYRVIGFSAFGGILGGLLWGKLSDLFGVRRVFPLGFLLWTLFLASLPLAPKSLLLVWGLWAGLSLAHVWTTSRVLILSEFPEGEASIRLSFLSLTERVASTTGLFLWGTFLLLTDNNFPLSACLMAAFPILGLILFWYASKKRLI</sequence>
<dbReference type="InterPro" id="IPR036259">
    <property type="entry name" value="MFS_trans_sf"/>
</dbReference>
<gene>
    <name evidence="6" type="ORF">BCF55_1356</name>
</gene>
<dbReference type="PANTHER" id="PTHR23519">
    <property type="entry name" value="AUTOPHAGY-RELATED PROTEIN 22"/>
    <property type="match status" value="1"/>
</dbReference>
<feature type="transmembrane region" description="Helical" evidence="5">
    <location>
        <begin position="37"/>
        <end position="58"/>
    </location>
</feature>
<dbReference type="Proteomes" id="UP000267841">
    <property type="component" value="Unassembled WGS sequence"/>
</dbReference>
<proteinExistence type="predicted"/>
<evidence type="ECO:0000256" key="3">
    <source>
        <dbReference type="ARBA" id="ARBA00022989"/>
    </source>
</evidence>
<feature type="transmembrane region" description="Helical" evidence="5">
    <location>
        <begin position="125"/>
        <end position="146"/>
    </location>
</feature>
<keyword evidence="4 5" id="KW-0472">Membrane</keyword>
<protein>
    <submittedName>
        <fullName evidence="6">UMF1 family MFS transporter</fullName>
    </submittedName>
</protein>
<dbReference type="EMBL" id="RCCJ01000001">
    <property type="protein sequence ID" value="RLJ71064.1"/>
    <property type="molecule type" value="Genomic_DNA"/>
</dbReference>
<comment type="subcellular location">
    <subcellularLocation>
        <location evidence="1">Endomembrane system</location>
        <topology evidence="1">Multi-pass membrane protein</topology>
    </subcellularLocation>
</comment>
<evidence type="ECO:0000256" key="5">
    <source>
        <dbReference type="SAM" id="Phobius"/>
    </source>
</evidence>
<accession>A0A497XS06</accession>
<feature type="transmembrane region" description="Helical" evidence="5">
    <location>
        <begin position="259"/>
        <end position="277"/>
    </location>
</feature>
<dbReference type="SUPFAM" id="SSF103473">
    <property type="entry name" value="MFS general substrate transporter"/>
    <property type="match status" value="1"/>
</dbReference>
<keyword evidence="2 5" id="KW-0812">Transmembrane</keyword>
<dbReference type="GO" id="GO:0012505">
    <property type="term" value="C:endomembrane system"/>
    <property type="evidence" value="ECO:0007669"/>
    <property type="project" value="UniProtKB-SubCell"/>
</dbReference>
<dbReference type="PANTHER" id="PTHR23519:SF1">
    <property type="entry name" value="AUTOPHAGY-RELATED PROTEIN 22"/>
    <property type="match status" value="1"/>
</dbReference>